<dbReference type="Gene3D" id="2.40.260.10">
    <property type="entry name" value="Sortase"/>
    <property type="match status" value="1"/>
</dbReference>
<evidence type="ECO:0000313" key="4">
    <source>
        <dbReference type="Proteomes" id="UP000526033"/>
    </source>
</evidence>
<dbReference type="GO" id="GO:0016787">
    <property type="term" value="F:hydrolase activity"/>
    <property type="evidence" value="ECO:0007669"/>
    <property type="project" value="UniProtKB-KW"/>
</dbReference>
<dbReference type="EMBL" id="JAAZNL010000021">
    <property type="protein sequence ID" value="NMB70018.1"/>
    <property type="molecule type" value="Genomic_DNA"/>
</dbReference>
<proteinExistence type="predicted"/>
<dbReference type="InterPro" id="IPR005754">
    <property type="entry name" value="Sortase"/>
</dbReference>
<evidence type="ECO:0000256" key="1">
    <source>
        <dbReference type="ARBA" id="ARBA00022801"/>
    </source>
</evidence>
<dbReference type="InterPro" id="IPR023365">
    <property type="entry name" value="Sortase_dom-sf"/>
</dbReference>
<gene>
    <name evidence="3" type="ORF">GYA27_02345</name>
</gene>
<keyword evidence="2" id="KW-0472">Membrane</keyword>
<keyword evidence="2" id="KW-1133">Transmembrane helix</keyword>
<dbReference type="AlphaFoldDB" id="A0A7X9DKC1"/>
<evidence type="ECO:0000313" key="3">
    <source>
        <dbReference type="EMBL" id="NMB70018.1"/>
    </source>
</evidence>
<dbReference type="Pfam" id="PF04203">
    <property type="entry name" value="Sortase"/>
    <property type="match status" value="1"/>
</dbReference>
<accession>A0A7X9DKC1</accession>
<sequence length="190" mass="21436">MPTKTYYKDESFDPIYNTVNKRFYFKSRMLPGTLLALGFLVLGTQVVYPLVYLETHDEANKQVKSSVLGLATGFSEFEFRELDAEDGNKNSAEELPKFFTITIPKLGIKDAQVETNSPTLNPDKSLGHYKGSGLPGQVGNSFIYGHSVLPWFYNPKNYKTIFSTLDQLETGDSILVNYNGKDYKYIVEGK</sequence>
<feature type="transmembrane region" description="Helical" evidence="2">
    <location>
        <begin position="30"/>
        <end position="51"/>
    </location>
</feature>
<comment type="caution">
    <text evidence="3">The sequence shown here is derived from an EMBL/GenBank/DDBJ whole genome shotgun (WGS) entry which is preliminary data.</text>
</comment>
<keyword evidence="2" id="KW-0812">Transmembrane</keyword>
<dbReference type="Proteomes" id="UP000526033">
    <property type="component" value="Unassembled WGS sequence"/>
</dbReference>
<reference evidence="3 4" key="1">
    <citation type="journal article" date="2020" name="Biotechnol. Biofuels">
        <title>New insights from the biogas microbiome by comprehensive genome-resolved metagenomics of nearly 1600 species originating from multiple anaerobic digesters.</title>
        <authorList>
            <person name="Campanaro S."/>
            <person name="Treu L."/>
            <person name="Rodriguez-R L.M."/>
            <person name="Kovalovszki A."/>
            <person name="Ziels R.M."/>
            <person name="Maus I."/>
            <person name="Zhu X."/>
            <person name="Kougias P.G."/>
            <person name="Basile A."/>
            <person name="Luo G."/>
            <person name="Schluter A."/>
            <person name="Konstantinidis K.T."/>
            <person name="Angelidaki I."/>
        </authorList>
    </citation>
    <scope>NUCLEOTIDE SEQUENCE [LARGE SCALE GENOMIC DNA]</scope>
    <source>
        <strain evidence="3">AS27yjCOA_165</strain>
    </source>
</reference>
<protein>
    <submittedName>
        <fullName evidence="3">Sortase</fullName>
    </submittedName>
</protein>
<dbReference type="SUPFAM" id="SSF63817">
    <property type="entry name" value="Sortase"/>
    <property type="match status" value="1"/>
</dbReference>
<evidence type="ECO:0000256" key="2">
    <source>
        <dbReference type="SAM" id="Phobius"/>
    </source>
</evidence>
<name>A0A7X9DKC1_UNCKA</name>
<organism evidence="3 4">
    <name type="scientific">candidate division WWE3 bacterium</name>
    <dbReference type="NCBI Taxonomy" id="2053526"/>
    <lineage>
        <taxon>Bacteria</taxon>
        <taxon>Katanobacteria</taxon>
    </lineage>
</organism>
<keyword evidence="1" id="KW-0378">Hydrolase</keyword>